<accession>A0A843W5W4</accession>
<keyword evidence="4" id="KW-1185">Reference proteome</keyword>
<evidence type="ECO:0000313" key="4">
    <source>
        <dbReference type="Proteomes" id="UP000652761"/>
    </source>
</evidence>
<dbReference type="InterPro" id="IPR004252">
    <property type="entry name" value="Probable_transposase_24"/>
</dbReference>
<feature type="compositionally biased region" description="Acidic residues" evidence="1">
    <location>
        <begin position="470"/>
        <end position="480"/>
    </location>
</feature>
<evidence type="ECO:0000256" key="1">
    <source>
        <dbReference type="SAM" id="MobiDB-lite"/>
    </source>
</evidence>
<evidence type="ECO:0008006" key="5">
    <source>
        <dbReference type="Google" id="ProtNLM"/>
    </source>
</evidence>
<keyword evidence="2" id="KW-0472">Membrane</keyword>
<keyword evidence="2" id="KW-0812">Transmembrane</keyword>
<protein>
    <recommendedName>
        <fullName evidence="5">Transposase</fullName>
    </recommendedName>
</protein>
<proteinExistence type="predicted"/>
<organism evidence="3 4">
    <name type="scientific">Colocasia esculenta</name>
    <name type="common">Wild taro</name>
    <name type="synonym">Arum esculentum</name>
    <dbReference type="NCBI Taxonomy" id="4460"/>
    <lineage>
        <taxon>Eukaryota</taxon>
        <taxon>Viridiplantae</taxon>
        <taxon>Streptophyta</taxon>
        <taxon>Embryophyta</taxon>
        <taxon>Tracheophyta</taxon>
        <taxon>Spermatophyta</taxon>
        <taxon>Magnoliopsida</taxon>
        <taxon>Liliopsida</taxon>
        <taxon>Araceae</taxon>
        <taxon>Aroideae</taxon>
        <taxon>Colocasieae</taxon>
        <taxon>Colocasia</taxon>
    </lineage>
</organism>
<dbReference type="Pfam" id="PF03004">
    <property type="entry name" value="Transposase_24"/>
    <property type="match status" value="1"/>
</dbReference>
<feature type="region of interest" description="Disordered" evidence="1">
    <location>
        <begin position="71"/>
        <end position="96"/>
    </location>
</feature>
<dbReference type="Proteomes" id="UP000652761">
    <property type="component" value="Unassembled WGS sequence"/>
</dbReference>
<keyword evidence="2" id="KW-1133">Transmembrane helix</keyword>
<evidence type="ECO:0000313" key="3">
    <source>
        <dbReference type="EMBL" id="MQM06433.1"/>
    </source>
</evidence>
<feature type="compositionally biased region" description="Low complexity" evidence="1">
    <location>
        <begin position="71"/>
        <end position="88"/>
    </location>
</feature>
<evidence type="ECO:0000256" key="2">
    <source>
        <dbReference type="SAM" id="Phobius"/>
    </source>
</evidence>
<comment type="caution">
    <text evidence="3">The sequence shown here is derived from an EMBL/GenBank/DDBJ whole genome shotgun (WGS) entry which is preliminary data.</text>
</comment>
<dbReference type="AlphaFoldDB" id="A0A843W5W4"/>
<dbReference type="OrthoDB" id="629495at2759"/>
<dbReference type="EMBL" id="NMUH01003625">
    <property type="protein sequence ID" value="MQM06433.1"/>
    <property type="molecule type" value="Genomic_DNA"/>
</dbReference>
<sequence>MVAPLRRRVAVTIIAIVRVAAAIWVAVIVRVAAAVRVNINLALTNVRVSLHLLILEYQICSGEFTPPHPRVPVAGPSSVSPPIAAGSGQSTPSPHTVVGPVPEDAVSLQEGGGSFYDSTLREVWINGDKIEPAQASQFITRTIQAHFLEPIHRFNDFPMEVQESLYQMFMSNHRFMRRSDEARSRLVWTTTARSNFKHLLYNARKNAEKVCQSADPTLWREHAPTWTRRDYWESLCNIWATERWQKTSTTMKVNRAANPEANMHTSGSISFATHQSRLEKELKWPPTFQEVFDKTHKKKGTDQYISDRAREVAESYSQQMTEKYVGEEEQPQLDLEVWVVASDAPKKGHVYGFGHSMDTRRVLSGASSSASQTSAFTTVGALGTSPSEMRGFIRDEISGLESRLAQTMESRLVHTIQTQVSDAIQAQLSQSLSQAISQTLSQVIIPPQAAPSTSARAPHVPSSGGVGGDEHEDEHEDEDL</sequence>
<feature type="transmembrane region" description="Helical" evidence="2">
    <location>
        <begin position="9"/>
        <end position="33"/>
    </location>
</feature>
<feature type="region of interest" description="Disordered" evidence="1">
    <location>
        <begin position="447"/>
        <end position="480"/>
    </location>
</feature>
<name>A0A843W5W4_COLES</name>
<reference evidence="3" key="1">
    <citation type="submission" date="2017-07" db="EMBL/GenBank/DDBJ databases">
        <title>Taro Niue Genome Assembly and Annotation.</title>
        <authorList>
            <person name="Atibalentja N."/>
            <person name="Keating K."/>
            <person name="Fields C.J."/>
        </authorList>
    </citation>
    <scope>NUCLEOTIDE SEQUENCE</scope>
    <source>
        <strain evidence="3">Niue_2</strain>
        <tissue evidence="3">Leaf</tissue>
    </source>
</reference>
<gene>
    <name evidence="3" type="ORF">Taro_039257</name>
</gene>